<keyword evidence="3" id="KW-0969">Cilium</keyword>
<keyword evidence="2 3" id="KW-0802">TPR repeat</keyword>
<sequence length="145" mass="16383">MTQNFHGVILKEGEYTKQIYSLSRAALSLLAYCYYQNQDFVNASNCYEQLSLVYSEETDYKLYYAQCLYHACLYDEGLKVSNSIDNPAYHTRVSKLQAGIKYCQEDLSGALSLLSGCQDSDLEVNQGCILYKPISSKEGFVSTLN</sequence>
<keyword evidence="3" id="KW-0970">Cilium biogenesis/degradation</keyword>
<comment type="subcellular location">
    <subcellularLocation>
        <location evidence="3">Cell projection</location>
        <location evidence="3">Cilium</location>
    </subcellularLocation>
</comment>
<protein>
    <recommendedName>
        <fullName evidence="3">Tetratricopeptide repeat protein 30</fullName>
    </recommendedName>
</protein>
<comment type="function">
    <text evidence="3">Required for polyglutamylation of axonemal tubulin. Plays a role in anterograde intraflagellar transport (IFT), the process by which cilia precursors are transported from the base of the cilium to the site of their incorporation at the tip.</text>
</comment>
<evidence type="ECO:0000256" key="2">
    <source>
        <dbReference type="ARBA" id="ARBA00022803"/>
    </source>
</evidence>
<dbReference type="AlphaFoldDB" id="A0A8D9BQP7"/>
<evidence type="ECO:0000256" key="3">
    <source>
        <dbReference type="RuleBase" id="RU367070"/>
    </source>
</evidence>
<dbReference type="Gene3D" id="1.25.40.10">
    <property type="entry name" value="Tetratricopeptide repeat domain"/>
    <property type="match status" value="1"/>
</dbReference>
<dbReference type="GO" id="GO:0005879">
    <property type="term" value="C:axonemal microtubule"/>
    <property type="evidence" value="ECO:0007669"/>
    <property type="project" value="UniProtKB-UniRule"/>
</dbReference>
<dbReference type="PANTHER" id="PTHR20931:SF0">
    <property type="entry name" value="TETRATRICOPEPTIDE REPEAT PROTEIN 30"/>
    <property type="match status" value="1"/>
</dbReference>
<dbReference type="InterPro" id="IPR011990">
    <property type="entry name" value="TPR-like_helical_dom_sf"/>
</dbReference>
<dbReference type="InterPro" id="IPR039941">
    <property type="entry name" value="TT30"/>
</dbReference>
<dbReference type="PANTHER" id="PTHR20931">
    <property type="entry name" value="TETRATRICOPEPTIDE REPEAT PROTEIN 30"/>
    <property type="match status" value="1"/>
</dbReference>
<keyword evidence="3" id="KW-0966">Cell projection</keyword>
<dbReference type="GO" id="GO:0030992">
    <property type="term" value="C:intraciliary transport particle B"/>
    <property type="evidence" value="ECO:0007669"/>
    <property type="project" value="TreeGrafter"/>
</dbReference>
<evidence type="ECO:0000256" key="1">
    <source>
        <dbReference type="ARBA" id="ARBA00022737"/>
    </source>
</evidence>
<evidence type="ECO:0000313" key="4">
    <source>
        <dbReference type="EMBL" id="CAG6789829.1"/>
    </source>
</evidence>
<proteinExistence type="inferred from homology"/>
<dbReference type="GO" id="GO:0042073">
    <property type="term" value="P:intraciliary transport"/>
    <property type="evidence" value="ECO:0007669"/>
    <property type="project" value="UniProtKB-UniRule"/>
</dbReference>
<dbReference type="GO" id="GO:0120170">
    <property type="term" value="F:intraciliary transport particle B binding"/>
    <property type="evidence" value="ECO:0007669"/>
    <property type="project" value="TreeGrafter"/>
</dbReference>
<comment type="similarity">
    <text evidence="3">Belongs to the TTC30/dfy-1/fleer family.</text>
</comment>
<organism evidence="4">
    <name type="scientific">Cacopsylla melanoneura</name>
    <dbReference type="NCBI Taxonomy" id="428564"/>
    <lineage>
        <taxon>Eukaryota</taxon>
        <taxon>Metazoa</taxon>
        <taxon>Ecdysozoa</taxon>
        <taxon>Arthropoda</taxon>
        <taxon>Hexapoda</taxon>
        <taxon>Insecta</taxon>
        <taxon>Pterygota</taxon>
        <taxon>Neoptera</taxon>
        <taxon>Paraneoptera</taxon>
        <taxon>Hemiptera</taxon>
        <taxon>Sternorrhyncha</taxon>
        <taxon>Psylloidea</taxon>
        <taxon>Psyllidae</taxon>
        <taxon>Psyllinae</taxon>
        <taxon>Cacopsylla</taxon>
    </lineage>
</organism>
<reference evidence="4" key="1">
    <citation type="submission" date="2021-05" db="EMBL/GenBank/DDBJ databases">
        <authorList>
            <person name="Alioto T."/>
            <person name="Alioto T."/>
            <person name="Gomez Garrido J."/>
        </authorList>
    </citation>
    <scope>NUCLEOTIDE SEQUENCE</scope>
</reference>
<name>A0A8D9BQP7_9HEMI</name>
<dbReference type="EMBL" id="HBUF01666999">
    <property type="protein sequence ID" value="CAG6789829.1"/>
    <property type="molecule type" value="Transcribed_RNA"/>
</dbReference>
<accession>A0A8D9BQP7</accession>
<keyword evidence="1" id="KW-0677">Repeat</keyword>